<dbReference type="HAMAP" id="MF_00181">
    <property type="entry name" value="Cytosol_peptidase_M17"/>
    <property type="match status" value="1"/>
</dbReference>
<evidence type="ECO:0000256" key="4">
    <source>
        <dbReference type="ARBA" id="ARBA00022438"/>
    </source>
</evidence>
<dbReference type="PRINTS" id="PR00481">
    <property type="entry name" value="LAMNOPPTDASE"/>
</dbReference>
<dbReference type="NCBIfam" id="NF002073">
    <property type="entry name" value="PRK00913.1-2"/>
    <property type="match status" value="1"/>
</dbReference>
<proteinExistence type="inferred from homology"/>
<comment type="caution">
    <text evidence="10">The sequence shown here is derived from an EMBL/GenBank/DDBJ whole genome shotgun (WGS) entry which is preliminary data.</text>
</comment>
<dbReference type="EC" id="3.4.11.10" evidence="8"/>
<comment type="subcellular location">
    <subcellularLocation>
        <location evidence="8">Cytoplasm</location>
    </subcellularLocation>
</comment>
<keyword evidence="5 8" id="KW-0645">Protease</keyword>
<evidence type="ECO:0000256" key="1">
    <source>
        <dbReference type="ARBA" id="ARBA00000135"/>
    </source>
</evidence>
<feature type="binding site" evidence="8">
    <location>
        <position position="267"/>
    </location>
    <ligand>
        <name>Mn(2+)</name>
        <dbReference type="ChEBI" id="CHEBI:29035"/>
        <label>2</label>
    </ligand>
</feature>
<feature type="binding site" evidence="8">
    <location>
        <position position="290"/>
    </location>
    <ligand>
        <name>Mn(2+)</name>
        <dbReference type="ChEBI" id="CHEBI:29035"/>
        <label>2</label>
    </ligand>
</feature>
<comment type="function">
    <text evidence="7 8">Presumably involved in the processing and regular turnover of intracellular proteins. Catalyzes the removal of unsubstituted N-terminal amino acids from various peptides.</text>
</comment>
<dbReference type="EC" id="3.4.11.1" evidence="8"/>
<dbReference type="EMBL" id="AAWL01000039">
    <property type="protein sequence ID" value="EAX46352.1"/>
    <property type="molecule type" value="Genomic_DNA"/>
</dbReference>
<keyword evidence="6 8" id="KW-0378">Hydrolase</keyword>
<evidence type="ECO:0000256" key="5">
    <source>
        <dbReference type="ARBA" id="ARBA00022670"/>
    </source>
</evidence>
<feature type="binding site" evidence="8">
    <location>
        <position position="351"/>
    </location>
    <ligand>
        <name>Mn(2+)</name>
        <dbReference type="ChEBI" id="CHEBI:29035"/>
        <label>2</label>
    </ligand>
</feature>
<dbReference type="OrthoDB" id="9809354at2"/>
<evidence type="ECO:0000259" key="9">
    <source>
        <dbReference type="PROSITE" id="PS00631"/>
    </source>
</evidence>
<sequence>MRVQLMSGSPINVLCDTLIISLFEGMMNPGGAAEAADEALKGQISSLVRDLPDCGQFGKTTILHTFSGLGCKRLIILGLGKKEDLTVNKLRHLSAIAIRAAQQVRAKTVATTICGADAGGQPVDKAAQALVEGAILGNYHFSYYKTDKKEFSAVEELIIVEQDDRRNALIKDAVNRGQIIAEAVNLARDLVNYPACHMTPAKMVWHATEIARSGGLELIVLDREQMREQNMHALLAVAQGSDEPPKMIVLKYAGDPLSKNVLGFIGKGITFDSGGLSLKPSEGMQEMKDDMAGGAAVLGAMAAIARLKPKVNIIGVVPCTENMPSGKALKPGDVISSLEGKTIEIISTDAEGRLILADAVAYARKLGATHLIDIATLTGACIVALGSNASGVISNNREWCRQVIDAAEEAGEKLWELPNFEEYQEQIKSHIADLKNSGGRQAGAITAGLFIGHFVGQCPWVHIDIAGTASADKEYGYNVKGGTGVGVRTLVQVALKQAGQI</sequence>
<dbReference type="InterPro" id="IPR000819">
    <property type="entry name" value="Peptidase_M17_C"/>
</dbReference>
<evidence type="ECO:0000256" key="8">
    <source>
        <dbReference type="HAMAP-Rule" id="MF_00181"/>
    </source>
</evidence>
<reference evidence="10 11" key="2">
    <citation type="submission" date="2007-01" db="EMBL/GenBank/DDBJ databases">
        <title>Sequencing of the draft genome and assembly of Thermosinus carboxydivorans Nor1.</title>
        <authorList>
            <consortium name="US DOE Joint Genome Institute (JGI-PGF)"/>
            <person name="Copeland A."/>
            <person name="Lucas S."/>
            <person name="Lapidus A."/>
            <person name="Barry K."/>
            <person name="Glavina del Rio T."/>
            <person name="Dalin E."/>
            <person name="Tice H."/>
            <person name="Bruce D."/>
            <person name="Pitluck S."/>
            <person name="Richardson P."/>
        </authorList>
    </citation>
    <scope>NUCLEOTIDE SEQUENCE [LARGE SCALE GENOMIC DNA]</scope>
    <source>
        <strain evidence="10 11">Nor1</strain>
    </source>
</reference>
<feature type="binding site" evidence="8">
    <location>
        <position position="272"/>
    </location>
    <ligand>
        <name>Mn(2+)</name>
        <dbReference type="ChEBI" id="CHEBI:29035"/>
        <label>2</label>
    </ligand>
</feature>
<dbReference type="PROSITE" id="PS00631">
    <property type="entry name" value="CYTOSOL_AP"/>
    <property type="match status" value="1"/>
</dbReference>
<feature type="active site" evidence="8">
    <location>
        <position position="279"/>
    </location>
</feature>
<dbReference type="InterPro" id="IPR043472">
    <property type="entry name" value="Macro_dom-like"/>
</dbReference>
<feature type="binding site" evidence="8">
    <location>
        <position position="349"/>
    </location>
    <ligand>
        <name>Mn(2+)</name>
        <dbReference type="ChEBI" id="CHEBI:29035"/>
        <label>1</label>
    </ligand>
</feature>
<dbReference type="GO" id="GO:0005737">
    <property type="term" value="C:cytoplasm"/>
    <property type="evidence" value="ECO:0007669"/>
    <property type="project" value="UniProtKB-SubCell"/>
</dbReference>
<dbReference type="Pfam" id="PF02789">
    <property type="entry name" value="Peptidase_M17_N"/>
    <property type="match status" value="1"/>
</dbReference>
<keyword evidence="11" id="KW-1185">Reference proteome</keyword>
<dbReference type="GO" id="GO:0006508">
    <property type="term" value="P:proteolysis"/>
    <property type="evidence" value="ECO:0007669"/>
    <property type="project" value="UniProtKB-KW"/>
</dbReference>
<dbReference type="Proteomes" id="UP000005139">
    <property type="component" value="Unassembled WGS sequence"/>
</dbReference>
<comment type="catalytic activity">
    <reaction evidence="1 8">
        <text>Release of an N-terminal amino acid, Xaa-|-Yaa-, in which Xaa is preferably Leu, but may be other amino acids including Pro although not Arg or Lys, and Yaa may be Pro. Amino acid amides and methyl esters are also readily hydrolyzed, but rates on arylamides are exceedingly low.</text>
        <dbReference type="EC" id="3.4.11.1"/>
    </reaction>
</comment>
<evidence type="ECO:0000256" key="3">
    <source>
        <dbReference type="ARBA" id="ARBA00009528"/>
    </source>
</evidence>
<keyword evidence="8" id="KW-0479">Metal-binding</keyword>
<dbReference type="AlphaFoldDB" id="A1HUE0"/>
<dbReference type="GO" id="GO:0070006">
    <property type="term" value="F:metalloaminopeptidase activity"/>
    <property type="evidence" value="ECO:0007669"/>
    <property type="project" value="InterPro"/>
</dbReference>
<gene>
    <name evidence="8" type="primary">pepA</name>
    <name evidence="10" type="ORF">TcarDRAFT_0013</name>
</gene>
<dbReference type="NCBIfam" id="NF002074">
    <property type="entry name" value="PRK00913.1-4"/>
    <property type="match status" value="1"/>
</dbReference>
<dbReference type="InterPro" id="IPR008283">
    <property type="entry name" value="Peptidase_M17_N"/>
</dbReference>
<keyword evidence="4 8" id="KW-0031">Aminopeptidase</keyword>
<protein>
    <recommendedName>
        <fullName evidence="8">Probable cytosol aminopeptidase</fullName>
        <ecNumber evidence="8">3.4.11.1</ecNumber>
    </recommendedName>
    <alternativeName>
        <fullName evidence="8">Leucine aminopeptidase</fullName>
        <shortName evidence="8">LAP</shortName>
        <ecNumber evidence="8">3.4.11.10</ecNumber>
    </alternativeName>
    <alternativeName>
        <fullName evidence="8">Leucyl aminopeptidase</fullName>
    </alternativeName>
</protein>
<evidence type="ECO:0000256" key="2">
    <source>
        <dbReference type="ARBA" id="ARBA00000967"/>
    </source>
</evidence>
<dbReference type="PANTHER" id="PTHR11963:SF23">
    <property type="entry name" value="CYTOSOL AMINOPEPTIDASE"/>
    <property type="match status" value="1"/>
</dbReference>
<dbReference type="PANTHER" id="PTHR11963">
    <property type="entry name" value="LEUCINE AMINOPEPTIDASE-RELATED"/>
    <property type="match status" value="1"/>
</dbReference>
<dbReference type="InterPro" id="IPR023042">
    <property type="entry name" value="Peptidase_M17_leu_NH2_pept"/>
</dbReference>
<name>A1HUE0_9FIRM</name>
<feature type="domain" description="Cytosol aminopeptidase" evidence="9">
    <location>
        <begin position="347"/>
        <end position="354"/>
    </location>
</feature>
<evidence type="ECO:0000256" key="6">
    <source>
        <dbReference type="ARBA" id="ARBA00022801"/>
    </source>
</evidence>
<dbReference type="CDD" id="cd00433">
    <property type="entry name" value="Peptidase_M17"/>
    <property type="match status" value="1"/>
</dbReference>
<dbReference type="RefSeq" id="WP_007290641.1">
    <property type="nucleotide sequence ID" value="NZ_AAWL01000039.1"/>
</dbReference>
<evidence type="ECO:0000313" key="11">
    <source>
        <dbReference type="Proteomes" id="UP000005139"/>
    </source>
</evidence>
<dbReference type="SUPFAM" id="SSF53187">
    <property type="entry name" value="Zn-dependent exopeptidases"/>
    <property type="match status" value="1"/>
</dbReference>
<accession>A1HUE0</accession>
<evidence type="ECO:0000313" key="10">
    <source>
        <dbReference type="EMBL" id="EAX46352.1"/>
    </source>
</evidence>
<comment type="similarity">
    <text evidence="3 8">Belongs to the peptidase M17 family.</text>
</comment>
<dbReference type="SUPFAM" id="SSF52949">
    <property type="entry name" value="Macro domain-like"/>
    <property type="match status" value="1"/>
</dbReference>
<keyword evidence="8" id="KW-0963">Cytoplasm</keyword>
<dbReference type="GO" id="GO:0030145">
    <property type="term" value="F:manganese ion binding"/>
    <property type="evidence" value="ECO:0007669"/>
    <property type="project" value="UniProtKB-UniRule"/>
</dbReference>
<dbReference type="InterPro" id="IPR011356">
    <property type="entry name" value="Leucine_aapep/pepB"/>
</dbReference>
<feature type="binding site" evidence="8">
    <location>
        <position position="351"/>
    </location>
    <ligand>
        <name>Mn(2+)</name>
        <dbReference type="ChEBI" id="CHEBI:29035"/>
        <label>1</label>
    </ligand>
</feature>
<dbReference type="Pfam" id="PF00883">
    <property type="entry name" value="Peptidase_M17"/>
    <property type="match status" value="1"/>
</dbReference>
<dbReference type="NCBIfam" id="NF002083">
    <property type="entry name" value="PRK00913.3-5"/>
    <property type="match status" value="1"/>
</dbReference>
<feature type="active site" evidence="8">
    <location>
        <position position="353"/>
    </location>
</feature>
<dbReference type="Gene3D" id="3.40.220.10">
    <property type="entry name" value="Leucine Aminopeptidase, subunit E, domain 1"/>
    <property type="match status" value="1"/>
</dbReference>
<evidence type="ECO:0000256" key="7">
    <source>
        <dbReference type="ARBA" id="ARBA00049972"/>
    </source>
</evidence>
<organism evidence="10 11">
    <name type="scientific">Thermosinus carboxydivorans Nor1</name>
    <dbReference type="NCBI Taxonomy" id="401526"/>
    <lineage>
        <taxon>Bacteria</taxon>
        <taxon>Bacillati</taxon>
        <taxon>Bacillota</taxon>
        <taxon>Negativicutes</taxon>
        <taxon>Selenomonadales</taxon>
        <taxon>Sporomusaceae</taxon>
        <taxon>Thermosinus</taxon>
    </lineage>
</organism>
<dbReference type="eggNOG" id="COG0260">
    <property type="taxonomic scope" value="Bacteria"/>
</dbReference>
<comment type="cofactor">
    <cofactor evidence="8">
        <name>Mn(2+)</name>
        <dbReference type="ChEBI" id="CHEBI:29035"/>
    </cofactor>
    <text evidence="8">Binds 2 manganese ions per subunit.</text>
</comment>
<comment type="catalytic activity">
    <reaction evidence="2 8">
        <text>Release of an N-terminal amino acid, preferentially leucine, but not glutamic or aspartic acids.</text>
        <dbReference type="EC" id="3.4.11.10"/>
    </reaction>
</comment>
<keyword evidence="8" id="KW-0464">Manganese</keyword>
<dbReference type="Gene3D" id="3.40.630.10">
    <property type="entry name" value="Zn peptidases"/>
    <property type="match status" value="1"/>
</dbReference>
<feature type="binding site" evidence="8">
    <location>
        <position position="272"/>
    </location>
    <ligand>
        <name>Mn(2+)</name>
        <dbReference type="ChEBI" id="CHEBI:29035"/>
        <label>1</label>
    </ligand>
</feature>
<reference evidence="10 11" key="1">
    <citation type="submission" date="2007-01" db="EMBL/GenBank/DDBJ databases">
        <title>Annotation of the draft genome assembly of Thermosinus carboxydivorans Nor1.</title>
        <authorList>
            <consortium name="US DOE Joint Genome Institute (JGI-ORNL)"/>
            <person name="Larimer F."/>
            <person name="Land M."/>
            <person name="Hauser L."/>
        </authorList>
    </citation>
    <scope>NUCLEOTIDE SEQUENCE [LARGE SCALE GENOMIC DNA]</scope>
    <source>
        <strain evidence="10 11">Nor1</strain>
    </source>
</reference>